<evidence type="ECO:0000313" key="3">
    <source>
        <dbReference type="EMBL" id="QIQ01247.1"/>
    </source>
</evidence>
<dbReference type="RefSeq" id="WP_167022877.1">
    <property type="nucleotide sequence ID" value="NZ_CP050177.1"/>
</dbReference>
<feature type="domain" description="CHAT" evidence="2">
    <location>
        <begin position="308"/>
        <end position="597"/>
    </location>
</feature>
<dbReference type="AlphaFoldDB" id="A0A6G9GTH9"/>
<protein>
    <submittedName>
        <fullName evidence="3">CHAT domain-containing protein</fullName>
    </submittedName>
</protein>
<accession>A0A6G9GTH9</accession>
<dbReference type="InterPro" id="IPR024983">
    <property type="entry name" value="CHAT_dom"/>
</dbReference>
<evidence type="ECO:0000259" key="2">
    <source>
        <dbReference type="Pfam" id="PF12770"/>
    </source>
</evidence>
<evidence type="ECO:0000313" key="4">
    <source>
        <dbReference type="Proteomes" id="UP000501179"/>
    </source>
</evidence>
<proteinExistence type="predicted"/>
<dbReference type="Pfam" id="PF12770">
    <property type="entry name" value="CHAT"/>
    <property type="match status" value="1"/>
</dbReference>
<reference evidence="3 4" key="1">
    <citation type="submission" date="2020-03" db="EMBL/GenBank/DDBJ databases">
        <title>A novel species.</title>
        <authorList>
            <person name="Gao J."/>
        </authorList>
    </citation>
    <scope>NUCLEOTIDE SEQUENCE [LARGE SCALE GENOMIC DNA]</scope>
    <source>
        <strain evidence="3 4">QMT-12</strain>
    </source>
</reference>
<dbReference type="KEGG" id="slia:HA039_02095"/>
<gene>
    <name evidence="3" type="ORF">HA039_02095</name>
</gene>
<dbReference type="EMBL" id="CP050177">
    <property type="protein sequence ID" value="QIQ01247.1"/>
    <property type="molecule type" value="Genomic_DNA"/>
</dbReference>
<evidence type="ECO:0000256" key="1">
    <source>
        <dbReference type="SAM" id="MobiDB-lite"/>
    </source>
</evidence>
<organism evidence="3 4">
    <name type="scientific">Streptomyces liangshanensis</name>
    <dbReference type="NCBI Taxonomy" id="2717324"/>
    <lineage>
        <taxon>Bacteria</taxon>
        <taxon>Bacillati</taxon>
        <taxon>Actinomycetota</taxon>
        <taxon>Actinomycetes</taxon>
        <taxon>Kitasatosporales</taxon>
        <taxon>Streptomycetaceae</taxon>
        <taxon>Streptomyces</taxon>
    </lineage>
</organism>
<dbReference type="Proteomes" id="UP000501179">
    <property type="component" value="Chromosome"/>
</dbReference>
<feature type="region of interest" description="Disordered" evidence="1">
    <location>
        <begin position="424"/>
        <end position="445"/>
    </location>
</feature>
<sequence>MRRSASPQEAEFDRIQQAVEAIRVRGRRDGPAAVADDVWRLMRHCVDLMVQGDPAFARLVFRTARISFGVHAELGQWFFASVSSLLFTGAVAVIDAQNTKNGVDFPEDALPDIQVMADLSVDVAHRAGVPLAGYLVAEGLTGRQMGDRTIARELSEFLGGEDAVRRLRGLRRSVRAAAGRMADLPDAVDTVVALRAQADLMMVQELDRTIEELASGDGLHSGARTVSGVLAADRTARSVLYLAPGVEGGTVIRLEGPESGRRLCESIALPGLGLREVQACLDTLRGSLASEPPLVKARDRAVRTAHAAVTDAVWKPVLDAWPDLLGGRVALVPLGQSALLPLYTAPVDGIPVCGLLDLTVVPSGNALMFAAAWPRPSRVDPLVVADPWYHDGAGGRPIPCTVPEARRVAAVHGVAPTILREQNTAAADPGGPERVRGLGRSSGGVTRRPGLAPVDLARRMTSANLIHLAGHGSLDAHRPLESTILLGGPLPLSSLLGHDLRRGTTVVLSACHLAGIGVRLPGEQLGFPAALLAMGASSVIAALWAVPDSEQTIELMASLHEELHRGVLPSAALGHAVTRAAAEGARPTAWGSFTHFGA</sequence>
<name>A0A6G9GTH9_9ACTN</name>
<keyword evidence="4" id="KW-1185">Reference proteome</keyword>